<name>A0A8J4YYJ1_CHIOP</name>
<dbReference type="GO" id="GO:0003713">
    <property type="term" value="F:transcription coactivator activity"/>
    <property type="evidence" value="ECO:0007669"/>
    <property type="project" value="TreeGrafter"/>
</dbReference>
<dbReference type="Gene3D" id="1.10.20.10">
    <property type="entry name" value="Histone, subunit A"/>
    <property type="match status" value="1"/>
</dbReference>
<dbReference type="Proteomes" id="UP000770661">
    <property type="component" value="Unassembled WGS sequence"/>
</dbReference>
<evidence type="ECO:0000256" key="4">
    <source>
        <dbReference type="ARBA" id="ARBA00023163"/>
    </source>
</evidence>
<keyword evidence="9" id="KW-1185">Reference proteome</keyword>
<dbReference type="Pfam" id="PF02969">
    <property type="entry name" value="TAF"/>
    <property type="match status" value="1"/>
</dbReference>
<organism evidence="8 9">
    <name type="scientific">Chionoecetes opilio</name>
    <name type="common">Atlantic snow crab</name>
    <name type="synonym">Cancer opilio</name>
    <dbReference type="NCBI Taxonomy" id="41210"/>
    <lineage>
        <taxon>Eukaryota</taxon>
        <taxon>Metazoa</taxon>
        <taxon>Ecdysozoa</taxon>
        <taxon>Arthropoda</taxon>
        <taxon>Crustacea</taxon>
        <taxon>Multicrustacea</taxon>
        <taxon>Malacostraca</taxon>
        <taxon>Eumalacostraca</taxon>
        <taxon>Eucarida</taxon>
        <taxon>Decapoda</taxon>
        <taxon>Pleocyemata</taxon>
        <taxon>Brachyura</taxon>
        <taxon>Eubrachyura</taxon>
        <taxon>Majoidea</taxon>
        <taxon>Majidae</taxon>
        <taxon>Chionoecetes</taxon>
    </lineage>
</organism>
<dbReference type="InterPro" id="IPR009072">
    <property type="entry name" value="Histone-fold"/>
</dbReference>
<keyword evidence="3" id="KW-0805">Transcription regulation</keyword>
<dbReference type="InterPro" id="IPR011442">
    <property type="entry name" value="TAF6_C"/>
</dbReference>
<dbReference type="InterPro" id="IPR037796">
    <property type="entry name" value="TAF6"/>
</dbReference>
<gene>
    <name evidence="8" type="primary">TAF6L</name>
    <name evidence="8" type="ORF">GWK47_028677</name>
</gene>
<evidence type="ECO:0000256" key="1">
    <source>
        <dbReference type="ARBA" id="ARBA00004123"/>
    </source>
</evidence>
<dbReference type="GO" id="GO:0016251">
    <property type="term" value="F:RNA polymerase II general transcription initiation factor activity"/>
    <property type="evidence" value="ECO:0007669"/>
    <property type="project" value="InterPro"/>
</dbReference>
<evidence type="ECO:0000256" key="6">
    <source>
        <dbReference type="SAM" id="MobiDB-lite"/>
    </source>
</evidence>
<dbReference type="SMART" id="SM00803">
    <property type="entry name" value="TAF"/>
    <property type="match status" value="1"/>
</dbReference>
<dbReference type="AlphaFoldDB" id="A0A8J4YYJ1"/>
<dbReference type="GO" id="GO:0000124">
    <property type="term" value="C:SAGA complex"/>
    <property type="evidence" value="ECO:0007669"/>
    <property type="project" value="InterPro"/>
</dbReference>
<feature type="region of interest" description="Disordered" evidence="6">
    <location>
        <begin position="391"/>
        <end position="411"/>
    </location>
</feature>
<dbReference type="CDD" id="cd22932">
    <property type="entry name" value="HFD_TAF6L"/>
    <property type="match status" value="1"/>
</dbReference>
<sequence>MGDRNDNRGDEKRCAQVAVESVITWGEAAGVADLPQDLARTIAADVTYRLRQTLSVCGQFLRHSKRRRLTPDDINRALRWMDVSSINGYTSSEPVEWQAVPEVGVHIPHDPIVNLASTGLSGDIFHQPGSPCVRGEWSYITGHTIVKGEGGGDPIPAPLPLAADHLQYYKTLFTVITGPSNDLFKIMCEDVASSPGVNGMVGYIVGGVMRGAQRARQKPCILRRLLLIVQALLLNPTLHLGPQNYMRDIINVLVYCIIIERKAPQDTQMIRSLACNVLLQVVSREPGCRVTWEGVVSSLGGVVASSSRPWGQHVGALIGLLTLGCPALLHSLTPIARSYHNRLTHAIAQAPSPGTRDALDAHTAKCLLLAGLVNVMKNYVKSLPDKMVMFSSSKDSASPPPAPPPSTALGEGEVPFEQVQEIYNLGEEAYGSSFIAQVPTVYLCCTPNHVPSFLQSSVYRDQAISGDALLNPPATKRPKHKTPASHHHHQSPSRAKGRRSHQPYIPAQIFEGYRSLPEKPHIKVNIAGCPTKNINKLKRRESSLPTVVQHPHRPLLTRYCARLTGCMPHNTFTKPLHAPLRPGPSLQYLIL</sequence>
<dbReference type="EMBL" id="JACEEZ010000369">
    <property type="protein sequence ID" value="KAG0730229.1"/>
    <property type="molecule type" value="Genomic_DNA"/>
</dbReference>
<comment type="caution">
    <text evidence="8">The sequence shown here is derived from an EMBL/GenBank/DDBJ whole genome shotgun (WGS) entry which is preliminary data.</text>
</comment>
<dbReference type="GO" id="GO:0005669">
    <property type="term" value="C:transcription factor TFIID complex"/>
    <property type="evidence" value="ECO:0007669"/>
    <property type="project" value="InterPro"/>
</dbReference>
<feature type="domain" description="TATA box binding protein associated factor (TAF) histone-like fold" evidence="7">
    <location>
        <begin position="16"/>
        <end position="79"/>
    </location>
</feature>
<dbReference type="GO" id="GO:0051123">
    <property type="term" value="P:RNA polymerase II preinitiation complex assembly"/>
    <property type="evidence" value="ECO:0007669"/>
    <property type="project" value="TreeGrafter"/>
</dbReference>
<proteinExistence type="inferred from homology"/>
<feature type="compositionally biased region" description="Basic residues" evidence="6">
    <location>
        <begin position="476"/>
        <end position="501"/>
    </location>
</feature>
<dbReference type="SUPFAM" id="SSF47113">
    <property type="entry name" value="Histone-fold"/>
    <property type="match status" value="1"/>
</dbReference>
<comment type="subcellular location">
    <subcellularLocation>
        <location evidence="1">Nucleus</location>
    </subcellularLocation>
</comment>
<evidence type="ECO:0000313" key="8">
    <source>
        <dbReference type="EMBL" id="KAG0730229.1"/>
    </source>
</evidence>
<protein>
    <submittedName>
        <fullName evidence="8">TAF6-like RNA polymerase II p300/CBP-associated factor-associated factor subunit 6L</fullName>
    </submittedName>
</protein>
<keyword evidence="5" id="KW-0539">Nucleus</keyword>
<accession>A0A8J4YYJ1</accession>
<dbReference type="OrthoDB" id="6621890at2759"/>
<dbReference type="PANTHER" id="PTHR10221">
    <property type="entry name" value="TRANSCRIPTION INITIATION FACTOR TFIID SUBUNIT 6"/>
    <property type="match status" value="1"/>
</dbReference>
<dbReference type="GO" id="GO:0046982">
    <property type="term" value="F:protein heterodimerization activity"/>
    <property type="evidence" value="ECO:0007669"/>
    <property type="project" value="InterPro"/>
</dbReference>
<dbReference type="PANTHER" id="PTHR10221:SF22">
    <property type="entry name" value="TAF6-LIKE RNA POLYMERASE II P300_CBP-ASSOCIATED FACTOR-ASSOCIATED FACTOR 65 KDA SUBUNIT 6L"/>
    <property type="match status" value="1"/>
</dbReference>
<dbReference type="Pfam" id="PF07571">
    <property type="entry name" value="TAF6_C"/>
    <property type="match status" value="1"/>
</dbReference>
<comment type="similarity">
    <text evidence="2">Belongs to the TAF6 family.</text>
</comment>
<feature type="region of interest" description="Disordered" evidence="6">
    <location>
        <begin position="468"/>
        <end position="501"/>
    </location>
</feature>
<dbReference type="GO" id="GO:0046695">
    <property type="term" value="C:SLIK (SAGA-like) complex"/>
    <property type="evidence" value="ECO:0007669"/>
    <property type="project" value="InterPro"/>
</dbReference>
<dbReference type="InterPro" id="IPR046344">
    <property type="entry name" value="TAF6_C_sf"/>
</dbReference>
<evidence type="ECO:0000256" key="2">
    <source>
        <dbReference type="ARBA" id="ARBA00007688"/>
    </source>
</evidence>
<evidence type="ECO:0000259" key="7">
    <source>
        <dbReference type="SMART" id="SM00803"/>
    </source>
</evidence>
<dbReference type="Gene3D" id="1.25.40.770">
    <property type="entry name" value="TAF6, C-terminal HEAT repeat domain"/>
    <property type="match status" value="1"/>
</dbReference>
<evidence type="ECO:0000256" key="3">
    <source>
        <dbReference type="ARBA" id="ARBA00023015"/>
    </source>
</evidence>
<keyword evidence="4" id="KW-0804">Transcription</keyword>
<evidence type="ECO:0000256" key="5">
    <source>
        <dbReference type="ARBA" id="ARBA00023242"/>
    </source>
</evidence>
<evidence type="ECO:0000313" key="9">
    <source>
        <dbReference type="Proteomes" id="UP000770661"/>
    </source>
</evidence>
<dbReference type="InterPro" id="IPR004823">
    <property type="entry name" value="TAF_TATA-bd_Histone-like_dom"/>
</dbReference>
<reference evidence="8" key="1">
    <citation type="submission" date="2020-07" db="EMBL/GenBank/DDBJ databases">
        <title>The High-quality genome of the commercially important snow crab, Chionoecetes opilio.</title>
        <authorList>
            <person name="Jeong J.-H."/>
            <person name="Ryu S."/>
        </authorList>
    </citation>
    <scope>NUCLEOTIDE SEQUENCE</scope>
    <source>
        <strain evidence="8">MADBK_172401_WGS</strain>
        <tissue evidence="8">Digestive gland</tissue>
    </source>
</reference>